<evidence type="ECO:0000313" key="1">
    <source>
        <dbReference type="EMBL" id="KAG0417483.1"/>
    </source>
</evidence>
<dbReference type="Proteomes" id="UP000805193">
    <property type="component" value="Unassembled WGS sequence"/>
</dbReference>
<dbReference type="EMBL" id="JABSTQ010010839">
    <property type="protein sequence ID" value="KAG0417483.1"/>
    <property type="molecule type" value="Genomic_DNA"/>
</dbReference>
<reference evidence="1 2" key="1">
    <citation type="journal article" date="2020" name="Cell">
        <title>Large-Scale Comparative Analyses of Tick Genomes Elucidate Their Genetic Diversity and Vector Capacities.</title>
        <authorList>
            <consortium name="Tick Genome and Microbiome Consortium (TIGMIC)"/>
            <person name="Jia N."/>
            <person name="Wang J."/>
            <person name="Shi W."/>
            <person name="Du L."/>
            <person name="Sun Y."/>
            <person name="Zhan W."/>
            <person name="Jiang J.F."/>
            <person name="Wang Q."/>
            <person name="Zhang B."/>
            <person name="Ji P."/>
            <person name="Bell-Sakyi L."/>
            <person name="Cui X.M."/>
            <person name="Yuan T.T."/>
            <person name="Jiang B.G."/>
            <person name="Yang W.F."/>
            <person name="Lam T.T."/>
            <person name="Chang Q.C."/>
            <person name="Ding S.J."/>
            <person name="Wang X.J."/>
            <person name="Zhu J.G."/>
            <person name="Ruan X.D."/>
            <person name="Zhao L."/>
            <person name="Wei J.T."/>
            <person name="Ye R.Z."/>
            <person name="Que T.C."/>
            <person name="Du C.H."/>
            <person name="Zhou Y.H."/>
            <person name="Cheng J.X."/>
            <person name="Dai P.F."/>
            <person name="Guo W.B."/>
            <person name="Han X.H."/>
            <person name="Huang E.J."/>
            <person name="Li L.F."/>
            <person name="Wei W."/>
            <person name="Gao Y.C."/>
            <person name="Liu J.Z."/>
            <person name="Shao H.Z."/>
            <person name="Wang X."/>
            <person name="Wang C.C."/>
            <person name="Yang T.C."/>
            <person name="Huo Q.B."/>
            <person name="Li W."/>
            <person name="Chen H.Y."/>
            <person name="Chen S.E."/>
            <person name="Zhou L.G."/>
            <person name="Ni X.B."/>
            <person name="Tian J.H."/>
            <person name="Sheng Y."/>
            <person name="Liu T."/>
            <person name="Pan Y.S."/>
            <person name="Xia L.Y."/>
            <person name="Li J."/>
            <person name="Zhao F."/>
            <person name="Cao W.C."/>
        </authorList>
    </citation>
    <scope>NUCLEOTIDE SEQUENCE [LARGE SCALE GENOMIC DNA]</scope>
    <source>
        <strain evidence="1">Iper-2018</strain>
    </source>
</reference>
<comment type="caution">
    <text evidence="1">The sequence shown here is derived from an EMBL/GenBank/DDBJ whole genome shotgun (WGS) entry which is preliminary data.</text>
</comment>
<sequence>MPLLPLETWGTRLVAGCLRASFQLVAGRMWPAGLVFETPASRQSLDVEPGVERAFRSYLGIVGSPAVGYEEFSVSVNEYMQRPPFNIVNAADAFGGMKKIPSEGAYLYDAVMVYARALNECLALGRDYRDGRQMFQLMKGRSYKSAMGYMVQMDEKGDAEGNYTIIARRELDAVPGEYGLFPIGMFQLPLNGSQLPVGLYRGQLVAVKRIRKRSVDITRRMKEQLKILRDLRHDNLATFIGACVDPPNVCIIAEYCTRGSLTDILENEDVKLDAMFVASLVGDLVRGMVFLHECPLRSHGDLRSSNCLVDSRWVLKVADFGMSELKVGAEPPHGSSDLEAQCQRLLWRAPELLRDPLAPLWGTQKGDVYSFGIILFEVLGRQGPYGRNGAAAIW</sequence>
<evidence type="ECO:0000313" key="2">
    <source>
        <dbReference type="Proteomes" id="UP000805193"/>
    </source>
</evidence>
<gene>
    <name evidence="1" type="ORF">HPB47_005568</name>
</gene>
<proteinExistence type="predicted"/>
<organism evidence="1 2">
    <name type="scientific">Ixodes persulcatus</name>
    <name type="common">Taiga tick</name>
    <dbReference type="NCBI Taxonomy" id="34615"/>
    <lineage>
        <taxon>Eukaryota</taxon>
        <taxon>Metazoa</taxon>
        <taxon>Ecdysozoa</taxon>
        <taxon>Arthropoda</taxon>
        <taxon>Chelicerata</taxon>
        <taxon>Arachnida</taxon>
        <taxon>Acari</taxon>
        <taxon>Parasitiformes</taxon>
        <taxon>Ixodida</taxon>
        <taxon>Ixodoidea</taxon>
        <taxon>Ixodidae</taxon>
        <taxon>Ixodinae</taxon>
        <taxon>Ixodes</taxon>
    </lineage>
</organism>
<name>A0AC60PCY3_IXOPE</name>
<accession>A0AC60PCY3</accession>
<protein>
    <submittedName>
        <fullName evidence="1">Uncharacterized protein</fullName>
    </submittedName>
</protein>
<keyword evidence="2" id="KW-1185">Reference proteome</keyword>